<organism evidence="1 2">
    <name type="scientific">Bonamia ostreae</name>
    <dbReference type="NCBI Taxonomy" id="126728"/>
    <lineage>
        <taxon>Eukaryota</taxon>
        <taxon>Sar</taxon>
        <taxon>Rhizaria</taxon>
        <taxon>Endomyxa</taxon>
        <taxon>Ascetosporea</taxon>
        <taxon>Haplosporida</taxon>
        <taxon>Bonamia</taxon>
    </lineage>
</organism>
<name>A0ABV2ATF3_9EUKA</name>
<accession>A0ABV2ATF3</accession>
<dbReference type="EMBL" id="JBDODL010004049">
    <property type="protein sequence ID" value="MES1922922.1"/>
    <property type="molecule type" value="Genomic_DNA"/>
</dbReference>
<feature type="non-terminal residue" evidence="1">
    <location>
        <position position="1"/>
    </location>
</feature>
<gene>
    <name evidence="1" type="ORF">MHBO_004450</name>
</gene>
<evidence type="ECO:0000313" key="1">
    <source>
        <dbReference type="EMBL" id="MES1922922.1"/>
    </source>
</evidence>
<proteinExistence type="predicted"/>
<evidence type="ECO:0000313" key="2">
    <source>
        <dbReference type="Proteomes" id="UP001439008"/>
    </source>
</evidence>
<protein>
    <submittedName>
        <fullName evidence="1">Uncharacterized protein</fullName>
    </submittedName>
</protein>
<sequence length="98" mass="11396">KSSKHKPEFANLDQHDIMAFRRYRRSNSNKNFEKIINDLRKTEQNRLLLSDRYTCPNGDRPSGKLQCKDGLIMDIKNGKLVNPYGDVKMTCVGLFEFS</sequence>
<reference evidence="1 2" key="1">
    <citation type="journal article" date="2024" name="BMC Biol.">
        <title>Comparative genomics of Ascetosporea gives new insight into the evolutionary basis for animal parasitism in Rhizaria.</title>
        <authorList>
            <person name="Hiltunen Thoren M."/>
            <person name="Onut-Brannstrom I."/>
            <person name="Alfjorden A."/>
            <person name="Peckova H."/>
            <person name="Swords F."/>
            <person name="Hooper C."/>
            <person name="Holzer A.S."/>
            <person name="Bass D."/>
            <person name="Burki F."/>
        </authorList>
    </citation>
    <scope>NUCLEOTIDE SEQUENCE [LARGE SCALE GENOMIC DNA]</scope>
    <source>
        <strain evidence="1">20-A016</strain>
    </source>
</reference>
<dbReference type="Proteomes" id="UP001439008">
    <property type="component" value="Unassembled WGS sequence"/>
</dbReference>
<comment type="caution">
    <text evidence="1">The sequence shown here is derived from an EMBL/GenBank/DDBJ whole genome shotgun (WGS) entry which is preliminary data.</text>
</comment>
<keyword evidence="2" id="KW-1185">Reference proteome</keyword>